<dbReference type="InterPro" id="IPR016876">
    <property type="entry name" value="UCP028234"/>
</dbReference>
<dbReference type="GO" id="GO:0032259">
    <property type="term" value="P:methylation"/>
    <property type="evidence" value="ECO:0007669"/>
    <property type="project" value="UniProtKB-KW"/>
</dbReference>
<dbReference type="SUPFAM" id="SSF53335">
    <property type="entry name" value="S-adenosyl-L-methionine-dependent methyltransferases"/>
    <property type="match status" value="1"/>
</dbReference>
<protein>
    <submittedName>
        <fullName evidence="1">SAM-dependent methyltransferase</fullName>
    </submittedName>
</protein>
<dbReference type="Pfam" id="PF12847">
    <property type="entry name" value="Methyltransf_18"/>
    <property type="match status" value="1"/>
</dbReference>
<accession>A0A066UPZ8</accession>
<keyword evidence="2" id="KW-1185">Reference proteome</keyword>
<evidence type="ECO:0000313" key="2">
    <source>
        <dbReference type="Proteomes" id="UP000027219"/>
    </source>
</evidence>
<dbReference type="AlphaFoldDB" id="A0A066UPZ8"/>
<comment type="caution">
    <text evidence="1">The sequence shown here is derived from an EMBL/GenBank/DDBJ whole genome shotgun (WGS) entry which is preliminary data.</text>
</comment>
<dbReference type="Gene3D" id="3.40.50.150">
    <property type="entry name" value="Vaccinia Virus protein VP39"/>
    <property type="match status" value="1"/>
</dbReference>
<dbReference type="InterPro" id="IPR029063">
    <property type="entry name" value="SAM-dependent_MTases_sf"/>
</dbReference>
<dbReference type="OrthoDB" id="6862131at2"/>
<dbReference type="STRING" id="212667.VFDL14_18010"/>
<reference evidence="1 2" key="1">
    <citation type="submission" date="2014-02" db="EMBL/GenBank/DDBJ databases">
        <title>Vibrio fortis Dalian14 Genome Sequencing.</title>
        <authorList>
            <person name="Wang Y."/>
            <person name="Song L."/>
            <person name="Liu G."/>
            <person name="Ding J."/>
        </authorList>
    </citation>
    <scope>NUCLEOTIDE SEQUENCE [LARGE SCALE GENOMIC DNA]</scope>
    <source>
        <strain evidence="1 2">Dalian14</strain>
    </source>
</reference>
<sequence length="245" mass="28075">MKLSHRLQSISDLITKPYDHIWDCCCDHGHLGMQLLIEQKASNIHFVDIVPSLMTELEATLSQHFVDDNLGNQDSETAQQWYVHCMDMSQLPLAVHKGKHLVVIAGVGGELTQTLIEAVISNNPNISLDFLLCPVHQLFELREYLGKGDFSMIDEKLVEENRRFYEILHVTYQPSGNELAGTHLHQHKVSPVGNKIWLPNSEQEQHVIEKYKQRTLQHYQRISFGLEKQGKPNSVAHIIEHYQAV</sequence>
<organism evidence="1 2">
    <name type="scientific">Vibrio fortis</name>
    <dbReference type="NCBI Taxonomy" id="212667"/>
    <lineage>
        <taxon>Bacteria</taxon>
        <taxon>Pseudomonadati</taxon>
        <taxon>Pseudomonadota</taxon>
        <taxon>Gammaproteobacteria</taxon>
        <taxon>Vibrionales</taxon>
        <taxon>Vibrionaceae</taxon>
        <taxon>Vibrio</taxon>
    </lineage>
</organism>
<evidence type="ECO:0000313" key="1">
    <source>
        <dbReference type="EMBL" id="KDN29145.1"/>
    </source>
</evidence>
<name>A0A066UPZ8_9VIBR</name>
<keyword evidence="1" id="KW-0489">Methyltransferase</keyword>
<dbReference type="GO" id="GO:0008168">
    <property type="term" value="F:methyltransferase activity"/>
    <property type="evidence" value="ECO:0007669"/>
    <property type="project" value="UniProtKB-KW"/>
</dbReference>
<dbReference type="Proteomes" id="UP000027219">
    <property type="component" value="Unassembled WGS sequence"/>
</dbReference>
<proteinExistence type="predicted"/>
<dbReference type="RefSeq" id="WP_032550645.1">
    <property type="nucleotide sequence ID" value="NZ_JFFR01000012.1"/>
</dbReference>
<dbReference type="PANTHER" id="PTHR38451">
    <property type="entry name" value="TRNA (ADENINE(22)-N(1))-METHYLTRANSFERASE"/>
    <property type="match status" value="1"/>
</dbReference>
<dbReference type="PANTHER" id="PTHR38451:SF1">
    <property type="entry name" value="TRNA (ADENINE(22)-N(1))-METHYLTRANSFERASE"/>
    <property type="match status" value="1"/>
</dbReference>
<dbReference type="EMBL" id="JFFR01000012">
    <property type="protein sequence ID" value="KDN29145.1"/>
    <property type="molecule type" value="Genomic_DNA"/>
</dbReference>
<keyword evidence="1" id="KW-0808">Transferase</keyword>
<dbReference type="FunFam" id="3.40.50.150:FF:000442">
    <property type="entry name" value="tRNA (Adenine22-N1)-methyltransferase TrmK"/>
    <property type="match status" value="1"/>
</dbReference>
<gene>
    <name evidence="1" type="ORF">VFDL14_18010</name>
</gene>
<dbReference type="PIRSF" id="PIRSF028234">
    <property type="entry name" value="UCP028234"/>
    <property type="match status" value="1"/>
</dbReference>